<proteinExistence type="predicted"/>
<dbReference type="EMBL" id="MH591108">
    <property type="protein sequence ID" value="AYC65343.1"/>
    <property type="molecule type" value="Genomic_DNA"/>
</dbReference>
<reference evidence="2" key="2">
    <citation type="journal article" date="2019" name="Mol. Phylogenet. Evol.">
        <title>Reassessment of the classification of bryopsidales (chlorophyta) based on chloroplast phylogenomic analyses.</title>
        <authorList>
            <person name="Cremen M.C."/>
            <person name="Leliaert F."/>
            <person name="West J."/>
            <person name="Lam D.W."/>
            <person name="Shimada S."/>
            <person name="Lopez-Bautista J.M."/>
            <person name="Verbruggen H."/>
        </authorList>
    </citation>
    <scope>NUCLEOTIDE SEQUENCE</scope>
</reference>
<accession>A0A386B122</accession>
<dbReference type="AlphaFoldDB" id="A0A386B122"/>
<sequence>MSAIFIYFSQFIVVLIATCIIYLLLLKVKLI</sequence>
<gene>
    <name evidence="2" type="primary">petL</name>
</gene>
<organism evidence="2">
    <name type="scientific">Pedobesia claviformis</name>
    <dbReference type="NCBI Taxonomy" id="2364088"/>
    <lineage>
        <taxon>Eukaryota</taxon>
        <taxon>Viridiplantae</taxon>
        <taxon>Chlorophyta</taxon>
        <taxon>core chlorophytes</taxon>
        <taxon>Ulvophyceae</taxon>
        <taxon>TCBD clade</taxon>
        <taxon>Bryopsidales</taxon>
        <taxon>Bryopsidineae</taxon>
        <taxon>Derbesiaceae</taxon>
        <taxon>Pedobesia</taxon>
    </lineage>
</organism>
<keyword evidence="2" id="KW-0150">Chloroplast</keyword>
<feature type="transmembrane region" description="Helical" evidence="1">
    <location>
        <begin position="6"/>
        <end position="26"/>
    </location>
</feature>
<keyword evidence="1" id="KW-0812">Transmembrane</keyword>
<protein>
    <submittedName>
        <fullName evidence="2">Cytochrome b6-f complex subunit 6</fullName>
    </submittedName>
</protein>
<evidence type="ECO:0000256" key="1">
    <source>
        <dbReference type="SAM" id="Phobius"/>
    </source>
</evidence>
<name>A0A386B122_9CHLO</name>
<reference evidence="2" key="1">
    <citation type="submission" date="2018-07" db="EMBL/GenBank/DDBJ databases">
        <authorList>
            <person name="Quirk P.G."/>
            <person name="Krulwich T.A."/>
        </authorList>
    </citation>
    <scope>NUCLEOTIDE SEQUENCE</scope>
</reference>
<keyword evidence="2" id="KW-0934">Plastid</keyword>
<evidence type="ECO:0000313" key="2">
    <source>
        <dbReference type="EMBL" id="AYC65343.1"/>
    </source>
</evidence>
<keyword evidence="1" id="KW-1133">Transmembrane helix</keyword>
<dbReference type="GeneID" id="38334361"/>
<keyword evidence="1" id="KW-0472">Membrane</keyword>
<geneLocation type="chloroplast" evidence="2"/>
<dbReference type="RefSeq" id="YP_009532715.1">
    <property type="nucleotide sequence ID" value="NC_039766.1"/>
</dbReference>